<gene>
    <name evidence="3" type="ORF">SAMN05444142_10215</name>
</gene>
<dbReference type="InterPro" id="IPR025110">
    <property type="entry name" value="AMP-bd_C"/>
</dbReference>
<dbReference type="AlphaFoldDB" id="A0A1H0FYW2"/>
<evidence type="ECO:0000259" key="2">
    <source>
        <dbReference type="Pfam" id="PF13193"/>
    </source>
</evidence>
<dbReference type="InterPro" id="IPR042099">
    <property type="entry name" value="ANL_N_sf"/>
</dbReference>
<dbReference type="Pfam" id="PF13193">
    <property type="entry name" value="AMP-binding_C"/>
    <property type="match status" value="1"/>
</dbReference>
<dbReference type="InterPro" id="IPR020845">
    <property type="entry name" value="AMP-binding_CS"/>
</dbReference>
<dbReference type="InterPro" id="IPR045851">
    <property type="entry name" value="AMP-bd_C_sf"/>
</dbReference>
<protein>
    <submittedName>
        <fullName evidence="3">O-succinylbenzoic acid--CoA ligase</fullName>
    </submittedName>
</protein>
<keyword evidence="4" id="KW-1185">Reference proteome</keyword>
<dbReference type="Gene3D" id="3.40.50.12780">
    <property type="entry name" value="N-terminal domain of ligase-like"/>
    <property type="match status" value="1"/>
</dbReference>
<organism evidence="3 4">
    <name type="scientific">Lutimaribacter pacificus</name>
    <dbReference type="NCBI Taxonomy" id="391948"/>
    <lineage>
        <taxon>Bacteria</taxon>
        <taxon>Pseudomonadati</taxon>
        <taxon>Pseudomonadota</taxon>
        <taxon>Alphaproteobacteria</taxon>
        <taxon>Rhodobacterales</taxon>
        <taxon>Roseobacteraceae</taxon>
        <taxon>Lutimaribacter</taxon>
    </lineage>
</organism>
<proteinExistence type="predicted"/>
<dbReference type="PROSITE" id="PS00455">
    <property type="entry name" value="AMP_BINDING"/>
    <property type="match status" value="1"/>
</dbReference>
<dbReference type="EMBL" id="FQZZ01000002">
    <property type="protein sequence ID" value="SHJ83014.1"/>
    <property type="molecule type" value="Genomic_DNA"/>
</dbReference>
<dbReference type="PANTHER" id="PTHR43767:SF1">
    <property type="entry name" value="NONRIBOSOMAL PEPTIDE SYNTHASE PES1 (EUROFUNG)-RELATED"/>
    <property type="match status" value="1"/>
</dbReference>
<dbReference type="RefSeq" id="WP_223227988.1">
    <property type="nucleotide sequence ID" value="NZ_FQZZ01000002.1"/>
</dbReference>
<accession>A0A1H0FYW2</accession>
<evidence type="ECO:0000313" key="3">
    <source>
        <dbReference type="EMBL" id="SHJ83014.1"/>
    </source>
</evidence>
<dbReference type="SUPFAM" id="SSF56801">
    <property type="entry name" value="Acetyl-CoA synthetase-like"/>
    <property type="match status" value="1"/>
</dbReference>
<dbReference type="GO" id="GO:0016878">
    <property type="term" value="F:acid-thiol ligase activity"/>
    <property type="evidence" value="ECO:0007669"/>
    <property type="project" value="UniProtKB-ARBA"/>
</dbReference>
<dbReference type="PANTHER" id="PTHR43767">
    <property type="entry name" value="LONG-CHAIN-FATTY-ACID--COA LIGASE"/>
    <property type="match status" value="1"/>
</dbReference>
<dbReference type="InterPro" id="IPR000873">
    <property type="entry name" value="AMP-dep_synth/lig_dom"/>
</dbReference>
<dbReference type="Gene3D" id="3.30.300.30">
    <property type="match status" value="1"/>
</dbReference>
<dbReference type="Proteomes" id="UP000324252">
    <property type="component" value="Unassembled WGS sequence"/>
</dbReference>
<dbReference type="InterPro" id="IPR050237">
    <property type="entry name" value="ATP-dep_AMP-bd_enzyme"/>
</dbReference>
<feature type="domain" description="AMP-binding enzyme C-terminal" evidence="2">
    <location>
        <begin position="436"/>
        <end position="511"/>
    </location>
</feature>
<feature type="domain" description="AMP-dependent synthetase/ligase" evidence="1">
    <location>
        <begin position="35"/>
        <end position="386"/>
    </location>
</feature>
<keyword evidence="3" id="KW-0436">Ligase</keyword>
<evidence type="ECO:0000259" key="1">
    <source>
        <dbReference type="Pfam" id="PF00501"/>
    </source>
</evidence>
<dbReference type="Pfam" id="PF00501">
    <property type="entry name" value="AMP-binding"/>
    <property type="match status" value="1"/>
</dbReference>
<name>A0A1H0FYW2_9RHOB</name>
<evidence type="ECO:0000313" key="4">
    <source>
        <dbReference type="Proteomes" id="UP000324252"/>
    </source>
</evidence>
<sequence>MKIGKDDIRRELHFSDRVIKCFADRPQRIMDALESVIDRHSDKTALVDGEKRLSYGQLGERVSVLAGQIRTLGLAQGDRVGIVIPNRVEFVVTLLAIWRLGAVPVPVNTREAGPETAYILEDCKATGLIYDRDYPHAIPPDEATPSLSWRLTVDDFRDTVDAPVRASPKDGISEDDLACILYTSGTTGHPKGAMLSHLGIIHSMLHYTHHLGLGPDDNALLVVPATHITGLIGLVMASLGVGAKLVMMQVFQTGEVMQIAAQERMTYSIMVPAMYNLLLLREDFSKHDLSDWRVGAYGGAVMPLDTIEKLAAFLPGLNLVNAYGATETTSPTSFVPLGSDSSVFNTIGKPVACAEVIVMNDEGHECAPGEEGEFWIRGPMVISGYWNRPDVNASDFVSGFWRSGDLGEITEDGFMRIHDRIKDLVNRGGYKIFSSEVENVLMTHDNVVEVAVVPRPCPVLGERVHAFVHVKTPMNSPDELIALCAAELSDYKVPETFTLTDEPLPRNANGKVLKRKLRESLT</sequence>
<reference evidence="3 4" key="1">
    <citation type="submission" date="2016-11" db="EMBL/GenBank/DDBJ databases">
        <authorList>
            <person name="Varghese N."/>
            <person name="Submissions S."/>
        </authorList>
    </citation>
    <scope>NUCLEOTIDE SEQUENCE [LARGE SCALE GENOMIC DNA]</scope>
    <source>
        <strain evidence="3 4">DSM 29620</strain>
    </source>
</reference>